<evidence type="ECO:0000256" key="1">
    <source>
        <dbReference type="SAM" id="MobiDB-lite"/>
    </source>
</evidence>
<feature type="compositionally biased region" description="Polar residues" evidence="1">
    <location>
        <begin position="1"/>
        <end position="21"/>
    </location>
</feature>
<proteinExistence type="predicted"/>
<feature type="region of interest" description="Disordered" evidence="1">
    <location>
        <begin position="1"/>
        <end position="50"/>
    </location>
</feature>
<dbReference type="EMBL" id="HBIU01024074">
    <property type="protein sequence ID" value="CAE0632483.1"/>
    <property type="molecule type" value="Transcribed_RNA"/>
</dbReference>
<feature type="compositionally biased region" description="Low complexity" evidence="1">
    <location>
        <begin position="31"/>
        <end position="50"/>
    </location>
</feature>
<dbReference type="AlphaFoldDB" id="A0A7S3XUB0"/>
<protein>
    <submittedName>
        <fullName evidence="2">Uncharacterized protein</fullName>
    </submittedName>
</protein>
<accession>A0A7S3XUB0</accession>
<sequence>MQAMQQTLKTGLLQQNDSRNTAGHGQGVGVGNHHQQQQQPVMVQQQQQQPTMMAMHPQPQAAPMMMMQRQLLQQPMGMTTGQPTILPAMNGNLSPTALILGMMYLEKCMGGYGGL</sequence>
<evidence type="ECO:0000313" key="2">
    <source>
        <dbReference type="EMBL" id="CAE0632483.1"/>
    </source>
</evidence>
<name>A0A7S3XUB0_HETAK</name>
<reference evidence="2" key="1">
    <citation type="submission" date="2021-01" db="EMBL/GenBank/DDBJ databases">
        <authorList>
            <person name="Corre E."/>
            <person name="Pelletier E."/>
            <person name="Niang G."/>
            <person name="Scheremetjew M."/>
            <person name="Finn R."/>
            <person name="Kale V."/>
            <person name="Holt S."/>
            <person name="Cochrane G."/>
            <person name="Meng A."/>
            <person name="Brown T."/>
            <person name="Cohen L."/>
        </authorList>
    </citation>
    <scope>NUCLEOTIDE SEQUENCE</scope>
    <source>
        <strain evidence="2">CCMP3107</strain>
    </source>
</reference>
<gene>
    <name evidence="2" type="ORF">HAKA00212_LOCUS11192</name>
</gene>
<organism evidence="2">
    <name type="scientific">Heterosigma akashiwo</name>
    <name type="common">Chromophytic alga</name>
    <name type="synonym">Heterosigma carterae</name>
    <dbReference type="NCBI Taxonomy" id="2829"/>
    <lineage>
        <taxon>Eukaryota</taxon>
        <taxon>Sar</taxon>
        <taxon>Stramenopiles</taxon>
        <taxon>Ochrophyta</taxon>
        <taxon>Raphidophyceae</taxon>
        <taxon>Chattonellales</taxon>
        <taxon>Chattonellaceae</taxon>
        <taxon>Heterosigma</taxon>
    </lineage>
</organism>